<dbReference type="InterPro" id="IPR052196">
    <property type="entry name" value="Bact_Kbp"/>
</dbReference>
<evidence type="ECO:0000313" key="3">
    <source>
        <dbReference type="Proteomes" id="UP000231434"/>
    </source>
</evidence>
<dbReference type="PANTHER" id="PTHR34700:SF4">
    <property type="entry name" value="PHAGE-LIKE ELEMENT PBSX PROTEIN XKDP"/>
    <property type="match status" value="1"/>
</dbReference>
<dbReference type="PROSITE" id="PS51782">
    <property type="entry name" value="LYSM"/>
    <property type="match status" value="2"/>
</dbReference>
<dbReference type="PANTHER" id="PTHR34700">
    <property type="entry name" value="POTASSIUM BINDING PROTEIN KBP"/>
    <property type="match status" value="1"/>
</dbReference>
<feature type="domain" description="LysM" evidence="1">
    <location>
        <begin position="119"/>
        <end position="166"/>
    </location>
</feature>
<dbReference type="Pfam" id="PF01476">
    <property type="entry name" value="LysM"/>
    <property type="match status" value="2"/>
</dbReference>
<comment type="caution">
    <text evidence="2">The sequence shown here is derived from an EMBL/GenBank/DDBJ whole genome shotgun (WGS) entry which is preliminary data.</text>
</comment>
<dbReference type="Gene3D" id="3.10.350.10">
    <property type="entry name" value="LysM domain"/>
    <property type="match status" value="2"/>
</dbReference>
<sequence length="168" mass="18625">MYFILGLVIILIIIFSGIFSFSKKEIISSSKNNKSSSKTPSKINVAIYITQKGDYLWKIAEEAYGSGYNAYDIAIANKISNPNLIFSGTKLVLPNVTPKALTKGEIDQRSTTQVTQTNSKYIVKAGDYLWKIALESYGDGFAWVKIAKINNLNNPNIIEPGQVLIIPR</sequence>
<evidence type="ECO:0000259" key="1">
    <source>
        <dbReference type="PROSITE" id="PS51782"/>
    </source>
</evidence>
<dbReference type="CDD" id="cd00118">
    <property type="entry name" value="LysM"/>
    <property type="match status" value="1"/>
</dbReference>
<reference evidence="3" key="1">
    <citation type="submission" date="2017-09" db="EMBL/GenBank/DDBJ databases">
        <title>Depth-based differentiation of microbial function through sediment-hosted aquifers and enrichment of novel symbionts in the deep terrestrial subsurface.</title>
        <authorList>
            <person name="Probst A.J."/>
            <person name="Ladd B."/>
            <person name="Jarett J.K."/>
            <person name="Geller-Mcgrath D.E."/>
            <person name="Sieber C.M.K."/>
            <person name="Emerson J.B."/>
            <person name="Anantharaman K."/>
            <person name="Thomas B.C."/>
            <person name="Malmstrom R."/>
            <person name="Stieglmeier M."/>
            <person name="Klingl A."/>
            <person name="Woyke T."/>
            <person name="Ryan C.M."/>
            <person name="Banfield J.F."/>
        </authorList>
    </citation>
    <scope>NUCLEOTIDE SEQUENCE [LARGE SCALE GENOMIC DNA]</scope>
</reference>
<dbReference type="SUPFAM" id="SSF54106">
    <property type="entry name" value="LysM domain"/>
    <property type="match status" value="2"/>
</dbReference>
<accession>A0A2M8KMJ4</accession>
<dbReference type="Proteomes" id="UP000231434">
    <property type="component" value="Unassembled WGS sequence"/>
</dbReference>
<dbReference type="AlphaFoldDB" id="A0A2M8KMJ4"/>
<gene>
    <name evidence="2" type="ORF">COU86_00680</name>
</gene>
<dbReference type="InterPro" id="IPR018392">
    <property type="entry name" value="LysM"/>
</dbReference>
<dbReference type="InterPro" id="IPR036779">
    <property type="entry name" value="LysM_dom_sf"/>
</dbReference>
<dbReference type="EMBL" id="PFEB01000007">
    <property type="protein sequence ID" value="PJE61135.1"/>
    <property type="molecule type" value="Genomic_DNA"/>
</dbReference>
<name>A0A2M8KMJ4_9BACT</name>
<feature type="domain" description="LysM" evidence="1">
    <location>
        <begin position="46"/>
        <end position="93"/>
    </location>
</feature>
<organism evidence="2 3">
    <name type="scientific">Candidatus Roizmanbacteria bacterium CG10_big_fil_rev_8_21_14_0_10_36_26</name>
    <dbReference type="NCBI Taxonomy" id="1974851"/>
    <lineage>
        <taxon>Bacteria</taxon>
        <taxon>Candidatus Roizmaniibacteriota</taxon>
    </lineage>
</organism>
<protein>
    <recommendedName>
        <fullName evidence="1">LysM domain-containing protein</fullName>
    </recommendedName>
</protein>
<evidence type="ECO:0000313" key="2">
    <source>
        <dbReference type="EMBL" id="PJE61135.1"/>
    </source>
</evidence>
<proteinExistence type="predicted"/>
<dbReference type="SMART" id="SM00257">
    <property type="entry name" value="LysM"/>
    <property type="match status" value="2"/>
</dbReference>